<proteinExistence type="predicted"/>
<dbReference type="EMBL" id="CANHGI010000001">
    <property type="protein sequence ID" value="CAI5438257.1"/>
    <property type="molecule type" value="Genomic_DNA"/>
</dbReference>
<protein>
    <submittedName>
        <fullName evidence="2">Uncharacterized protein</fullName>
    </submittedName>
</protein>
<feature type="transmembrane region" description="Helical" evidence="1">
    <location>
        <begin position="14"/>
        <end position="34"/>
    </location>
</feature>
<gene>
    <name evidence="2" type="ORF">CAMP_LOCUS894</name>
</gene>
<sequence>MSCYFNHSCFSSTIIYATLSFFYTSSIYCLGAYMRRSSPSFFFFSLILSSHLTASGHSFHQASSILLL</sequence>
<keyword evidence="1" id="KW-0812">Transmembrane</keyword>
<keyword evidence="1" id="KW-1133">Transmembrane helix</keyword>
<dbReference type="AlphaFoldDB" id="A0A9P1I4B9"/>
<organism evidence="2 3">
    <name type="scientific">Caenorhabditis angaria</name>
    <dbReference type="NCBI Taxonomy" id="860376"/>
    <lineage>
        <taxon>Eukaryota</taxon>
        <taxon>Metazoa</taxon>
        <taxon>Ecdysozoa</taxon>
        <taxon>Nematoda</taxon>
        <taxon>Chromadorea</taxon>
        <taxon>Rhabditida</taxon>
        <taxon>Rhabditina</taxon>
        <taxon>Rhabditomorpha</taxon>
        <taxon>Rhabditoidea</taxon>
        <taxon>Rhabditidae</taxon>
        <taxon>Peloderinae</taxon>
        <taxon>Caenorhabditis</taxon>
    </lineage>
</organism>
<keyword evidence="1" id="KW-0472">Membrane</keyword>
<dbReference type="Proteomes" id="UP001152747">
    <property type="component" value="Unassembled WGS sequence"/>
</dbReference>
<evidence type="ECO:0000256" key="1">
    <source>
        <dbReference type="SAM" id="Phobius"/>
    </source>
</evidence>
<keyword evidence="3" id="KW-1185">Reference proteome</keyword>
<name>A0A9P1I4B9_9PELO</name>
<evidence type="ECO:0000313" key="2">
    <source>
        <dbReference type="EMBL" id="CAI5438257.1"/>
    </source>
</evidence>
<accession>A0A9P1I4B9</accession>
<evidence type="ECO:0000313" key="3">
    <source>
        <dbReference type="Proteomes" id="UP001152747"/>
    </source>
</evidence>
<comment type="caution">
    <text evidence="2">The sequence shown here is derived from an EMBL/GenBank/DDBJ whole genome shotgun (WGS) entry which is preliminary data.</text>
</comment>
<reference evidence="2" key="1">
    <citation type="submission" date="2022-11" db="EMBL/GenBank/DDBJ databases">
        <authorList>
            <person name="Kikuchi T."/>
        </authorList>
    </citation>
    <scope>NUCLEOTIDE SEQUENCE</scope>
    <source>
        <strain evidence="2">PS1010</strain>
    </source>
</reference>